<dbReference type="InterPro" id="IPR001638">
    <property type="entry name" value="Solute-binding_3/MltF_N"/>
</dbReference>
<dbReference type="Proteomes" id="UP000557772">
    <property type="component" value="Unassembled WGS sequence"/>
</dbReference>
<gene>
    <name evidence="3" type="ORF">HJ588_14370</name>
</gene>
<dbReference type="PANTHER" id="PTHR35936">
    <property type="entry name" value="MEMBRANE-BOUND LYTIC MUREIN TRANSGLYCOSYLASE F"/>
    <property type="match status" value="1"/>
</dbReference>
<name>A0A849AQ73_9MICO</name>
<proteinExistence type="predicted"/>
<dbReference type="SMART" id="SM00062">
    <property type="entry name" value="PBPb"/>
    <property type="match status" value="1"/>
</dbReference>
<feature type="domain" description="Solute-binding protein family 3/N-terminal" evidence="2">
    <location>
        <begin position="15"/>
        <end position="230"/>
    </location>
</feature>
<dbReference type="EMBL" id="JABENB010000002">
    <property type="protein sequence ID" value="NNG40450.1"/>
    <property type="molecule type" value="Genomic_DNA"/>
</dbReference>
<accession>A0A849AQ73</accession>
<evidence type="ECO:0000259" key="2">
    <source>
        <dbReference type="SMART" id="SM00062"/>
    </source>
</evidence>
<comment type="caution">
    <text evidence="3">The sequence shown here is derived from an EMBL/GenBank/DDBJ whole genome shotgun (WGS) entry which is preliminary data.</text>
</comment>
<protein>
    <submittedName>
        <fullName evidence="3">Transporter substrate-binding domain-containing protein</fullName>
    </submittedName>
</protein>
<dbReference type="Gene3D" id="3.40.190.10">
    <property type="entry name" value="Periplasmic binding protein-like II"/>
    <property type="match status" value="2"/>
</dbReference>
<sequence>MEASSVVRALAPTGTLRAAINLGNPVLAGGTAAEPTGVTVALAEELGRGLGVPVELRTVDAARDAFAALTSGQVDIAFLADEPARAAEVSFTAPYVLIEGVYAVPADSDLQHAKDVDRPGNRVGVKEGSAYDLFLTRTLEQATVVRGSDGVEVLESAHLEVAAGIRQPVLAHAERYDLRVLEPAFMQIQQAVAGPKALPAVAASYLRAFVEHAKSTGLVAEALRRAGQDATVAPPADFV</sequence>
<dbReference type="AlphaFoldDB" id="A0A849AQ73"/>
<dbReference type="Pfam" id="PF00497">
    <property type="entry name" value="SBP_bac_3"/>
    <property type="match status" value="1"/>
</dbReference>
<keyword evidence="4" id="KW-1185">Reference proteome</keyword>
<dbReference type="PANTHER" id="PTHR35936:SF17">
    <property type="entry name" value="ARGININE-BINDING EXTRACELLULAR PROTEIN ARTP"/>
    <property type="match status" value="1"/>
</dbReference>
<organism evidence="3 4">
    <name type="scientific">Flexivirga aerilata</name>
    <dbReference type="NCBI Taxonomy" id="1656889"/>
    <lineage>
        <taxon>Bacteria</taxon>
        <taxon>Bacillati</taxon>
        <taxon>Actinomycetota</taxon>
        <taxon>Actinomycetes</taxon>
        <taxon>Micrococcales</taxon>
        <taxon>Dermacoccaceae</taxon>
        <taxon>Flexivirga</taxon>
    </lineage>
</organism>
<reference evidence="3 4" key="1">
    <citation type="submission" date="2020-05" db="EMBL/GenBank/DDBJ databases">
        <title>Flexivirga sp. ID2601S isolated from air conditioner.</title>
        <authorList>
            <person name="Kim D.H."/>
        </authorList>
    </citation>
    <scope>NUCLEOTIDE SEQUENCE [LARGE SCALE GENOMIC DNA]</scope>
    <source>
        <strain evidence="3 4">ID2601S</strain>
    </source>
</reference>
<evidence type="ECO:0000313" key="3">
    <source>
        <dbReference type="EMBL" id="NNG40450.1"/>
    </source>
</evidence>
<evidence type="ECO:0000256" key="1">
    <source>
        <dbReference type="ARBA" id="ARBA00022729"/>
    </source>
</evidence>
<dbReference type="RefSeq" id="WP_171156730.1">
    <property type="nucleotide sequence ID" value="NZ_JABENB010000002.1"/>
</dbReference>
<dbReference type="SUPFAM" id="SSF53850">
    <property type="entry name" value="Periplasmic binding protein-like II"/>
    <property type="match status" value="1"/>
</dbReference>
<evidence type="ECO:0000313" key="4">
    <source>
        <dbReference type="Proteomes" id="UP000557772"/>
    </source>
</evidence>
<keyword evidence="1" id="KW-0732">Signal</keyword>